<evidence type="ECO:0000256" key="1">
    <source>
        <dbReference type="SAM" id="MobiDB-lite"/>
    </source>
</evidence>
<dbReference type="AlphaFoldDB" id="A0A5N5WGI2"/>
<proteinExistence type="predicted"/>
<evidence type="ECO:0000313" key="3">
    <source>
        <dbReference type="Proteomes" id="UP000326565"/>
    </source>
</evidence>
<dbReference type="EMBL" id="ML732484">
    <property type="protein sequence ID" value="KAB8067463.1"/>
    <property type="molecule type" value="Genomic_DNA"/>
</dbReference>
<protein>
    <submittedName>
        <fullName evidence="2">Uncharacterized protein</fullName>
    </submittedName>
</protein>
<feature type="compositionally biased region" description="Polar residues" evidence="1">
    <location>
        <begin position="72"/>
        <end position="82"/>
    </location>
</feature>
<reference evidence="2 3" key="1">
    <citation type="submission" date="2019-04" db="EMBL/GenBank/DDBJ databases">
        <title>Friends and foes A comparative genomics study of 23 Aspergillus species from section Flavi.</title>
        <authorList>
            <consortium name="DOE Joint Genome Institute"/>
            <person name="Kjaerbolling I."/>
            <person name="Vesth T."/>
            <person name="Frisvad J.C."/>
            <person name="Nybo J.L."/>
            <person name="Theobald S."/>
            <person name="Kildgaard S."/>
            <person name="Isbrandt T."/>
            <person name="Kuo A."/>
            <person name="Sato A."/>
            <person name="Lyhne E.K."/>
            <person name="Kogle M.E."/>
            <person name="Wiebenga A."/>
            <person name="Kun R.S."/>
            <person name="Lubbers R.J."/>
            <person name="Makela M.R."/>
            <person name="Barry K."/>
            <person name="Chovatia M."/>
            <person name="Clum A."/>
            <person name="Daum C."/>
            <person name="Haridas S."/>
            <person name="He G."/>
            <person name="LaButti K."/>
            <person name="Lipzen A."/>
            <person name="Mondo S."/>
            <person name="Riley R."/>
            <person name="Salamov A."/>
            <person name="Simmons B.A."/>
            <person name="Magnuson J.K."/>
            <person name="Henrissat B."/>
            <person name="Mortensen U.H."/>
            <person name="Larsen T.O."/>
            <person name="Devries R.P."/>
            <person name="Grigoriev I.V."/>
            <person name="Machida M."/>
            <person name="Baker S.E."/>
            <person name="Andersen M.R."/>
        </authorList>
    </citation>
    <scope>NUCLEOTIDE SEQUENCE [LARGE SCALE GENOMIC DNA]</scope>
    <source>
        <strain evidence="2 3">CBS 151.66</strain>
    </source>
</reference>
<evidence type="ECO:0000313" key="2">
    <source>
        <dbReference type="EMBL" id="KAB8067463.1"/>
    </source>
</evidence>
<sequence length="164" mass="17393">MSIACNKIDAPSNSPPRQQHKSSRTAPKPARTNTSPQYQSSTSIIKGVQSLRHLETYSHNLHQAYPLPSAKTPDTGTNSQRTHYPGEISAHALPQQAGTRSSRSPRSPRVGIAGGSSISGCRAHQWRGLACGLRLRGEGTVGGGVGEEMGGYGFVGAFLGRFVN</sequence>
<organism evidence="2 3">
    <name type="scientific">Aspergillus leporis</name>
    <dbReference type="NCBI Taxonomy" id="41062"/>
    <lineage>
        <taxon>Eukaryota</taxon>
        <taxon>Fungi</taxon>
        <taxon>Dikarya</taxon>
        <taxon>Ascomycota</taxon>
        <taxon>Pezizomycotina</taxon>
        <taxon>Eurotiomycetes</taxon>
        <taxon>Eurotiomycetidae</taxon>
        <taxon>Eurotiales</taxon>
        <taxon>Aspergillaceae</taxon>
        <taxon>Aspergillus</taxon>
        <taxon>Aspergillus subgen. Circumdati</taxon>
    </lineage>
</organism>
<feature type="compositionally biased region" description="Low complexity" evidence="1">
    <location>
        <begin position="100"/>
        <end position="109"/>
    </location>
</feature>
<accession>A0A5N5WGI2</accession>
<feature type="compositionally biased region" description="Polar residues" evidence="1">
    <location>
        <begin position="31"/>
        <end position="44"/>
    </location>
</feature>
<gene>
    <name evidence="2" type="ORF">BDV29DRAFT_186122</name>
</gene>
<keyword evidence="3" id="KW-1185">Reference proteome</keyword>
<dbReference type="Proteomes" id="UP000326565">
    <property type="component" value="Unassembled WGS sequence"/>
</dbReference>
<name>A0A5N5WGI2_9EURO</name>
<feature type="region of interest" description="Disordered" evidence="1">
    <location>
        <begin position="1"/>
        <end position="117"/>
    </location>
</feature>